<evidence type="ECO:0000256" key="1">
    <source>
        <dbReference type="SAM" id="Phobius"/>
    </source>
</evidence>
<comment type="caution">
    <text evidence="2">The sequence shown here is derived from an EMBL/GenBank/DDBJ whole genome shotgun (WGS) entry which is preliminary data.</text>
</comment>
<reference evidence="2" key="1">
    <citation type="submission" date="2023-02" db="EMBL/GenBank/DDBJ databases">
        <title>Kitasatospora phosalacinea NBRC 14627.</title>
        <authorList>
            <person name="Ichikawa N."/>
            <person name="Sato H."/>
            <person name="Tonouchi N."/>
        </authorList>
    </citation>
    <scope>NUCLEOTIDE SEQUENCE</scope>
    <source>
        <strain evidence="2">NBRC 14627</strain>
    </source>
</reference>
<feature type="transmembrane region" description="Helical" evidence="1">
    <location>
        <begin position="315"/>
        <end position="333"/>
    </location>
</feature>
<keyword evidence="1" id="KW-0472">Membrane</keyword>
<feature type="transmembrane region" description="Helical" evidence="1">
    <location>
        <begin position="184"/>
        <end position="202"/>
    </location>
</feature>
<dbReference type="GO" id="GO:0140359">
    <property type="term" value="F:ABC-type transporter activity"/>
    <property type="evidence" value="ECO:0007669"/>
    <property type="project" value="InterPro"/>
</dbReference>
<evidence type="ECO:0000313" key="2">
    <source>
        <dbReference type="EMBL" id="GLW73059.1"/>
    </source>
</evidence>
<dbReference type="AlphaFoldDB" id="A0A9W6QDH2"/>
<organism evidence="2 3">
    <name type="scientific">Kitasatospora phosalacinea</name>
    <dbReference type="NCBI Taxonomy" id="2065"/>
    <lineage>
        <taxon>Bacteria</taxon>
        <taxon>Bacillati</taxon>
        <taxon>Actinomycetota</taxon>
        <taxon>Actinomycetes</taxon>
        <taxon>Kitasatosporales</taxon>
        <taxon>Streptomycetaceae</taxon>
        <taxon>Kitasatospora</taxon>
    </lineage>
</organism>
<keyword evidence="1" id="KW-0812">Transmembrane</keyword>
<evidence type="ECO:0000313" key="3">
    <source>
        <dbReference type="Proteomes" id="UP001165041"/>
    </source>
</evidence>
<keyword evidence="1" id="KW-1133">Transmembrane helix</keyword>
<feature type="transmembrane region" description="Helical" evidence="1">
    <location>
        <begin position="63"/>
        <end position="88"/>
    </location>
</feature>
<feature type="transmembrane region" description="Helical" evidence="1">
    <location>
        <begin position="157"/>
        <end position="177"/>
    </location>
</feature>
<feature type="transmembrane region" description="Helical" evidence="1">
    <location>
        <begin position="109"/>
        <end position="137"/>
    </location>
</feature>
<accession>A0A9W6QDH2</accession>
<sequence length="338" mass="36363">MTWLTWRQHRAQFLTAAALLALAAAYLLVDGLRLRHEIHGLPTDCGIDRCFDLEQVITGRRNAYLAAGALVLLAPALIGAFWGAPLIARELETGTHRTVWNQSVPRGRWLAAKLLLTTAAAVLTTGLLSLLVTWYAAPFDRFDHDRFQPLLFDLRGLVPLGYAAFAVALGACTGLFLRRTLAAMAVTLAVFTAVQVLVPLAVRPHLQQPVHELVALGKGPTRHGSFAGFDTPGGRLGPDSRMIAVLDVPDGWVLSGHTPQPARDATGRVLTLASLPCPSSGPLPPDGSCVARADLYVAVDYQPADRYWTFQLAETGLYAALAAALAALTSWGLRRRLG</sequence>
<dbReference type="GO" id="GO:0005886">
    <property type="term" value="C:plasma membrane"/>
    <property type="evidence" value="ECO:0007669"/>
    <property type="project" value="UniProtKB-SubCell"/>
</dbReference>
<dbReference type="RefSeq" id="WP_285738722.1">
    <property type="nucleotide sequence ID" value="NZ_BSSA01000022.1"/>
</dbReference>
<gene>
    <name evidence="2" type="ORF">Kpho02_53580</name>
</gene>
<dbReference type="EMBL" id="BSSA01000022">
    <property type="protein sequence ID" value="GLW73059.1"/>
    <property type="molecule type" value="Genomic_DNA"/>
</dbReference>
<name>A0A9W6QDH2_9ACTN</name>
<proteinExistence type="predicted"/>
<protein>
    <submittedName>
        <fullName evidence="2">Transporter</fullName>
    </submittedName>
</protein>
<dbReference type="Proteomes" id="UP001165041">
    <property type="component" value="Unassembled WGS sequence"/>
</dbReference>